<dbReference type="FunCoup" id="A0A0N8P1L1">
    <property type="interactions" value="33"/>
</dbReference>
<dbReference type="OrthoDB" id="7850879at2759"/>
<name>A0A0N8P1L1_DROAN</name>
<accession>A0A0N8P1L1</accession>
<protein>
    <submittedName>
        <fullName evidence="2">Uncharacterized protein</fullName>
    </submittedName>
</protein>
<dbReference type="InParanoid" id="A0A0N8P1L1"/>
<evidence type="ECO:0000313" key="3">
    <source>
        <dbReference type="Proteomes" id="UP000007801"/>
    </source>
</evidence>
<reference evidence="2 3" key="1">
    <citation type="journal article" date="2007" name="Nature">
        <title>Evolution of genes and genomes on the Drosophila phylogeny.</title>
        <authorList>
            <consortium name="Drosophila 12 Genomes Consortium"/>
            <person name="Clark A.G."/>
            <person name="Eisen M.B."/>
            <person name="Smith D.R."/>
            <person name="Bergman C.M."/>
            <person name="Oliver B."/>
            <person name="Markow T.A."/>
            <person name="Kaufman T.C."/>
            <person name="Kellis M."/>
            <person name="Gelbart W."/>
            <person name="Iyer V.N."/>
            <person name="Pollard D.A."/>
            <person name="Sackton T.B."/>
            <person name="Larracuente A.M."/>
            <person name="Singh N.D."/>
            <person name="Abad J.P."/>
            <person name="Abt D.N."/>
            <person name="Adryan B."/>
            <person name="Aguade M."/>
            <person name="Akashi H."/>
            <person name="Anderson W.W."/>
            <person name="Aquadro C.F."/>
            <person name="Ardell D.H."/>
            <person name="Arguello R."/>
            <person name="Artieri C.G."/>
            <person name="Barbash D.A."/>
            <person name="Barker D."/>
            <person name="Barsanti P."/>
            <person name="Batterham P."/>
            <person name="Batzoglou S."/>
            <person name="Begun D."/>
            <person name="Bhutkar A."/>
            <person name="Blanco E."/>
            <person name="Bosak S.A."/>
            <person name="Bradley R.K."/>
            <person name="Brand A.D."/>
            <person name="Brent M.R."/>
            <person name="Brooks A.N."/>
            <person name="Brown R.H."/>
            <person name="Butlin R.K."/>
            <person name="Caggese C."/>
            <person name="Calvi B.R."/>
            <person name="Bernardo de Carvalho A."/>
            <person name="Caspi A."/>
            <person name="Castrezana S."/>
            <person name="Celniker S.E."/>
            <person name="Chang J.L."/>
            <person name="Chapple C."/>
            <person name="Chatterji S."/>
            <person name="Chinwalla A."/>
            <person name="Civetta A."/>
            <person name="Clifton S.W."/>
            <person name="Comeron J.M."/>
            <person name="Costello J.C."/>
            <person name="Coyne J.A."/>
            <person name="Daub J."/>
            <person name="David R.G."/>
            <person name="Delcher A.L."/>
            <person name="Delehaunty K."/>
            <person name="Do C.B."/>
            <person name="Ebling H."/>
            <person name="Edwards K."/>
            <person name="Eickbush T."/>
            <person name="Evans J.D."/>
            <person name="Filipski A."/>
            <person name="Findeiss S."/>
            <person name="Freyhult E."/>
            <person name="Fulton L."/>
            <person name="Fulton R."/>
            <person name="Garcia A.C."/>
            <person name="Gardiner A."/>
            <person name="Garfield D.A."/>
            <person name="Garvin B.E."/>
            <person name="Gibson G."/>
            <person name="Gilbert D."/>
            <person name="Gnerre S."/>
            <person name="Godfrey J."/>
            <person name="Good R."/>
            <person name="Gotea V."/>
            <person name="Gravely B."/>
            <person name="Greenberg A.J."/>
            <person name="Griffiths-Jones S."/>
            <person name="Gross S."/>
            <person name="Guigo R."/>
            <person name="Gustafson E.A."/>
            <person name="Haerty W."/>
            <person name="Hahn M.W."/>
            <person name="Halligan D.L."/>
            <person name="Halpern A.L."/>
            <person name="Halter G.M."/>
            <person name="Han M.V."/>
            <person name="Heger A."/>
            <person name="Hillier L."/>
            <person name="Hinrichs A.S."/>
            <person name="Holmes I."/>
            <person name="Hoskins R.A."/>
            <person name="Hubisz M.J."/>
            <person name="Hultmark D."/>
            <person name="Huntley M.A."/>
            <person name="Jaffe D.B."/>
            <person name="Jagadeeshan S."/>
            <person name="Jeck W.R."/>
            <person name="Johnson J."/>
            <person name="Jones C.D."/>
            <person name="Jordan W.C."/>
            <person name="Karpen G.H."/>
            <person name="Kataoka E."/>
            <person name="Keightley P.D."/>
            <person name="Kheradpour P."/>
            <person name="Kirkness E.F."/>
            <person name="Koerich L.B."/>
            <person name="Kristiansen K."/>
            <person name="Kudrna D."/>
            <person name="Kulathinal R.J."/>
            <person name="Kumar S."/>
            <person name="Kwok R."/>
            <person name="Lander E."/>
            <person name="Langley C.H."/>
            <person name="Lapoint R."/>
            <person name="Lazzaro B.P."/>
            <person name="Lee S.J."/>
            <person name="Levesque L."/>
            <person name="Li R."/>
            <person name="Lin C.F."/>
            <person name="Lin M.F."/>
            <person name="Lindblad-Toh K."/>
            <person name="Llopart A."/>
            <person name="Long M."/>
            <person name="Low L."/>
            <person name="Lozovsky E."/>
            <person name="Lu J."/>
            <person name="Luo M."/>
            <person name="Machado C.A."/>
            <person name="Makalowski W."/>
            <person name="Marzo M."/>
            <person name="Matsuda M."/>
            <person name="Matzkin L."/>
            <person name="McAllister B."/>
            <person name="McBride C.S."/>
            <person name="McKernan B."/>
            <person name="McKernan K."/>
            <person name="Mendez-Lago M."/>
            <person name="Minx P."/>
            <person name="Mollenhauer M.U."/>
            <person name="Montooth K."/>
            <person name="Mount S.M."/>
            <person name="Mu X."/>
            <person name="Myers E."/>
            <person name="Negre B."/>
            <person name="Newfeld S."/>
            <person name="Nielsen R."/>
            <person name="Noor M.A."/>
            <person name="O'Grady P."/>
            <person name="Pachter L."/>
            <person name="Papaceit M."/>
            <person name="Parisi M.J."/>
            <person name="Parisi M."/>
            <person name="Parts L."/>
            <person name="Pedersen J.S."/>
            <person name="Pesole G."/>
            <person name="Phillippy A.M."/>
            <person name="Ponting C.P."/>
            <person name="Pop M."/>
            <person name="Porcelli D."/>
            <person name="Powell J.R."/>
            <person name="Prohaska S."/>
            <person name="Pruitt K."/>
            <person name="Puig M."/>
            <person name="Quesneville H."/>
            <person name="Ram K.R."/>
            <person name="Rand D."/>
            <person name="Rasmussen M.D."/>
            <person name="Reed L.K."/>
            <person name="Reenan R."/>
            <person name="Reily A."/>
            <person name="Remington K.A."/>
            <person name="Rieger T.T."/>
            <person name="Ritchie M.G."/>
            <person name="Robin C."/>
            <person name="Rogers Y.H."/>
            <person name="Rohde C."/>
            <person name="Rozas J."/>
            <person name="Rubenfield M.J."/>
            <person name="Ruiz A."/>
            <person name="Russo S."/>
            <person name="Salzberg S.L."/>
            <person name="Sanchez-Gracia A."/>
            <person name="Saranga D.J."/>
            <person name="Sato H."/>
            <person name="Schaeffer S.W."/>
            <person name="Schatz M.C."/>
            <person name="Schlenke T."/>
            <person name="Schwartz R."/>
            <person name="Segarra C."/>
            <person name="Singh R.S."/>
            <person name="Sirot L."/>
            <person name="Sirota M."/>
            <person name="Sisneros N.B."/>
            <person name="Smith C.D."/>
            <person name="Smith T.F."/>
            <person name="Spieth J."/>
            <person name="Stage D.E."/>
            <person name="Stark A."/>
            <person name="Stephan W."/>
            <person name="Strausberg R.L."/>
            <person name="Strempel S."/>
            <person name="Sturgill D."/>
            <person name="Sutton G."/>
            <person name="Sutton G.G."/>
            <person name="Tao W."/>
            <person name="Teichmann S."/>
            <person name="Tobari Y.N."/>
            <person name="Tomimura Y."/>
            <person name="Tsolas J.M."/>
            <person name="Valente V.L."/>
            <person name="Venter E."/>
            <person name="Venter J.C."/>
            <person name="Vicario S."/>
            <person name="Vieira F.G."/>
            <person name="Vilella A.J."/>
            <person name="Villasante A."/>
            <person name="Walenz B."/>
            <person name="Wang J."/>
            <person name="Wasserman M."/>
            <person name="Watts T."/>
            <person name="Wilson D."/>
            <person name="Wilson R.K."/>
            <person name="Wing R.A."/>
            <person name="Wolfner M.F."/>
            <person name="Wong A."/>
            <person name="Wong G.K."/>
            <person name="Wu C.I."/>
            <person name="Wu G."/>
            <person name="Yamamoto D."/>
            <person name="Yang H.P."/>
            <person name="Yang S.P."/>
            <person name="Yorke J.A."/>
            <person name="Yoshida K."/>
            <person name="Zdobnov E."/>
            <person name="Zhang P."/>
            <person name="Zhang Y."/>
            <person name="Zimin A.V."/>
            <person name="Baldwin J."/>
            <person name="Abdouelleil A."/>
            <person name="Abdulkadir J."/>
            <person name="Abebe A."/>
            <person name="Abera B."/>
            <person name="Abreu J."/>
            <person name="Acer S.C."/>
            <person name="Aftuck L."/>
            <person name="Alexander A."/>
            <person name="An P."/>
            <person name="Anderson E."/>
            <person name="Anderson S."/>
            <person name="Arachi H."/>
            <person name="Azer M."/>
            <person name="Bachantsang P."/>
            <person name="Barry A."/>
            <person name="Bayul T."/>
            <person name="Berlin A."/>
            <person name="Bessette D."/>
            <person name="Bloom T."/>
            <person name="Blye J."/>
            <person name="Boguslavskiy L."/>
            <person name="Bonnet C."/>
            <person name="Boukhgalter B."/>
            <person name="Bourzgui I."/>
            <person name="Brown A."/>
            <person name="Cahill P."/>
            <person name="Channer S."/>
            <person name="Cheshatsang Y."/>
            <person name="Chuda L."/>
            <person name="Citroen M."/>
            <person name="Collymore A."/>
            <person name="Cooke P."/>
            <person name="Costello M."/>
            <person name="D'Aco K."/>
            <person name="Daza R."/>
            <person name="De Haan G."/>
            <person name="DeGray S."/>
            <person name="DeMaso C."/>
            <person name="Dhargay N."/>
            <person name="Dooley K."/>
            <person name="Dooley E."/>
            <person name="Doricent M."/>
            <person name="Dorje P."/>
            <person name="Dorjee K."/>
            <person name="Dupes A."/>
            <person name="Elong R."/>
            <person name="Falk J."/>
            <person name="Farina A."/>
            <person name="Faro S."/>
            <person name="Ferguson D."/>
            <person name="Fisher S."/>
            <person name="Foley C.D."/>
            <person name="Franke A."/>
            <person name="Friedrich D."/>
            <person name="Gadbois L."/>
            <person name="Gearin G."/>
            <person name="Gearin C.R."/>
            <person name="Giannoukos G."/>
            <person name="Goode T."/>
            <person name="Graham J."/>
            <person name="Grandbois E."/>
            <person name="Grewal S."/>
            <person name="Gyaltsen K."/>
            <person name="Hafez N."/>
            <person name="Hagos B."/>
            <person name="Hall J."/>
            <person name="Henson C."/>
            <person name="Hollinger A."/>
            <person name="Honan T."/>
            <person name="Huard M.D."/>
            <person name="Hughes L."/>
            <person name="Hurhula B."/>
            <person name="Husby M.E."/>
            <person name="Kamat A."/>
            <person name="Kanga B."/>
            <person name="Kashin S."/>
            <person name="Khazanovich D."/>
            <person name="Kisner P."/>
            <person name="Lance K."/>
            <person name="Lara M."/>
            <person name="Lee W."/>
            <person name="Lennon N."/>
            <person name="Letendre F."/>
            <person name="LeVine R."/>
            <person name="Lipovsky A."/>
            <person name="Liu X."/>
            <person name="Liu J."/>
            <person name="Liu S."/>
            <person name="Lokyitsang T."/>
            <person name="Lokyitsang Y."/>
            <person name="Lubonja R."/>
            <person name="Lui A."/>
            <person name="MacDonald P."/>
            <person name="Magnisalis V."/>
            <person name="Maru K."/>
            <person name="Matthews C."/>
            <person name="McCusker W."/>
            <person name="McDonough S."/>
            <person name="Mehta T."/>
            <person name="Meldrim J."/>
            <person name="Meneus L."/>
            <person name="Mihai O."/>
            <person name="Mihalev A."/>
            <person name="Mihova T."/>
            <person name="Mittelman R."/>
            <person name="Mlenga V."/>
            <person name="Montmayeur A."/>
            <person name="Mulrain L."/>
            <person name="Navidi A."/>
            <person name="Naylor J."/>
            <person name="Negash T."/>
            <person name="Nguyen T."/>
            <person name="Nguyen N."/>
            <person name="Nicol R."/>
            <person name="Norbu C."/>
            <person name="Norbu N."/>
            <person name="Novod N."/>
            <person name="O'Neill B."/>
            <person name="Osman S."/>
            <person name="Markiewicz E."/>
            <person name="Oyono O.L."/>
            <person name="Patti C."/>
            <person name="Phunkhang P."/>
            <person name="Pierre F."/>
            <person name="Priest M."/>
            <person name="Raghuraman S."/>
            <person name="Rege F."/>
            <person name="Reyes R."/>
            <person name="Rise C."/>
            <person name="Rogov P."/>
            <person name="Ross K."/>
            <person name="Ryan E."/>
            <person name="Settipalli S."/>
            <person name="Shea T."/>
            <person name="Sherpa N."/>
            <person name="Shi L."/>
            <person name="Shih D."/>
            <person name="Sparrow T."/>
            <person name="Spaulding J."/>
            <person name="Stalker J."/>
            <person name="Stange-Thomann N."/>
            <person name="Stavropoulos S."/>
            <person name="Stone C."/>
            <person name="Strader C."/>
            <person name="Tesfaye S."/>
            <person name="Thomson T."/>
            <person name="Thoulutsang Y."/>
            <person name="Thoulutsang D."/>
            <person name="Topham K."/>
            <person name="Topping I."/>
            <person name="Tsamla T."/>
            <person name="Vassiliev H."/>
            <person name="Vo A."/>
            <person name="Wangchuk T."/>
            <person name="Wangdi T."/>
            <person name="Weiand M."/>
            <person name="Wilkinson J."/>
            <person name="Wilson A."/>
            <person name="Yadav S."/>
            <person name="Young G."/>
            <person name="Yu Q."/>
            <person name="Zembek L."/>
            <person name="Zhong D."/>
            <person name="Zimmer A."/>
            <person name="Zwirko Z."/>
            <person name="Jaffe D.B."/>
            <person name="Alvarez P."/>
            <person name="Brockman W."/>
            <person name="Butler J."/>
            <person name="Chin C."/>
            <person name="Gnerre S."/>
            <person name="Grabherr M."/>
            <person name="Kleber M."/>
            <person name="Mauceli E."/>
            <person name="MacCallum I."/>
        </authorList>
    </citation>
    <scope>NUCLEOTIDE SEQUENCE [LARGE SCALE GENOMIC DNA]</scope>
    <source>
        <strain evidence="3">Tucson 14024-0371.13</strain>
    </source>
</reference>
<keyword evidence="3" id="KW-1185">Reference proteome</keyword>
<dbReference type="Proteomes" id="UP000007801">
    <property type="component" value="Unassembled WGS sequence"/>
</dbReference>
<feature type="chain" id="PRO_5006029046" evidence="1">
    <location>
        <begin position="25"/>
        <end position="164"/>
    </location>
</feature>
<dbReference type="KEGG" id="dan:26514562"/>
<organism evidence="2 3">
    <name type="scientific">Drosophila ananassae</name>
    <name type="common">Fruit fly</name>
    <dbReference type="NCBI Taxonomy" id="7217"/>
    <lineage>
        <taxon>Eukaryota</taxon>
        <taxon>Metazoa</taxon>
        <taxon>Ecdysozoa</taxon>
        <taxon>Arthropoda</taxon>
        <taxon>Hexapoda</taxon>
        <taxon>Insecta</taxon>
        <taxon>Pterygota</taxon>
        <taxon>Neoptera</taxon>
        <taxon>Endopterygota</taxon>
        <taxon>Diptera</taxon>
        <taxon>Brachycera</taxon>
        <taxon>Muscomorpha</taxon>
        <taxon>Ephydroidea</taxon>
        <taxon>Drosophilidae</taxon>
        <taxon>Drosophila</taxon>
        <taxon>Sophophora</taxon>
    </lineage>
</organism>
<evidence type="ECO:0000256" key="1">
    <source>
        <dbReference type="SAM" id="SignalP"/>
    </source>
</evidence>
<dbReference type="EMBL" id="CH902617">
    <property type="protein sequence ID" value="KPU80228.1"/>
    <property type="molecule type" value="Genomic_DNA"/>
</dbReference>
<evidence type="ECO:0000313" key="2">
    <source>
        <dbReference type="EMBL" id="KPU80228.1"/>
    </source>
</evidence>
<dbReference type="CTD" id="8674093"/>
<feature type="signal peptide" evidence="1">
    <location>
        <begin position="1"/>
        <end position="24"/>
    </location>
</feature>
<proteinExistence type="predicted"/>
<sequence length="164" mass="18598">MKLVTYISFWTTALLLLLPSVLEAKILPGFKQKHFRLNPRTNQTSDNATTSAGEKSLSNGSKLEAFYNHCQPIYREEHFDAHFIRGMVGAIMDRLHELCVFKSIHPLVLMTFTETLYCGGSLAEAIDHIEEILFGKLDKSCTERNGFNAYFITTTADHTNHETL</sequence>
<gene>
    <name evidence="2" type="primary">Dana\GF27153</name>
    <name evidence="2" type="ORF">GF27153</name>
</gene>
<keyword evidence="1" id="KW-0732">Signal</keyword>
<dbReference type="STRING" id="7217.A0A0N8P1L1"/>
<dbReference type="AlphaFoldDB" id="A0A0N8P1L1"/>
<dbReference type="GeneID" id="26514562"/>